<dbReference type="SUPFAM" id="SSF46785">
    <property type="entry name" value="Winged helix' DNA-binding domain"/>
    <property type="match status" value="1"/>
</dbReference>
<name>A0ABT3QRQ2_9HYPH</name>
<dbReference type="PROSITE" id="PS50949">
    <property type="entry name" value="HTH_GNTR"/>
    <property type="match status" value="1"/>
</dbReference>
<evidence type="ECO:0000256" key="3">
    <source>
        <dbReference type="ARBA" id="ARBA00023163"/>
    </source>
</evidence>
<dbReference type="SUPFAM" id="SSF48008">
    <property type="entry name" value="GntR ligand-binding domain-like"/>
    <property type="match status" value="1"/>
</dbReference>
<dbReference type="InterPro" id="IPR011711">
    <property type="entry name" value="GntR_C"/>
</dbReference>
<comment type="caution">
    <text evidence="5">The sequence shown here is derived from an EMBL/GenBank/DDBJ whole genome shotgun (WGS) entry which is preliminary data.</text>
</comment>
<feature type="domain" description="HTH gntR-type" evidence="4">
    <location>
        <begin position="8"/>
        <end position="75"/>
    </location>
</feature>
<evidence type="ECO:0000256" key="2">
    <source>
        <dbReference type="ARBA" id="ARBA00023125"/>
    </source>
</evidence>
<dbReference type="PANTHER" id="PTHR43537">
    <property type="entry name" value="TRANSCRIPTIONAL REGULATOR, GNTR FAMILY"/>
    <property type="match status" value="1"/>
</dbReference>
<dbReference type="InterPro" id="IPR000524">
    <property type="entry name" value="Tscrpt_reg_HTH_GntR"/>
</dbReference>
<dbReference type="InterPro" id="IPR036390">
    <property type="entry name" value="WH_DNA-bd_sf"/>
</dbReference>
<dbReference type="Gene3D" id="1.10.10.10">
    <property type="entry name" value="Winged helix-like DNA-binding domain superfamily/Winged helix DNA-binding domain"/>
    <property type="match status" value="1"/>
</dbReference>
<accession>A0ABT3QRQ2</accession>
<reference evidence="5 6" key="1">
    <citation type="submission" date="2022-11" db="EMBL/GenBank/DDBJ databases">
        <title>Brucella sp. YY2X, whole genome shotgun sequencing project.</title>
        <authorList>
            <person name="Yang Y."/>
        </authorList>
    </citation>
    <scope>NUCLEOTIDE SEQUENCE [LARGE SCALE GENOMIC DNA]</scope>
    <source>
        <strain evidence="5 6">YY2X</strain>
    </source>
</reference>
<organism evidence="5 6">
    <name type="scientific">Ochrobactrum chromiisoli</name>
    <dbReference type="NCBI Taxonomy" id="2993941"/>
    <lineage>
        <taxon>Bacteria</taxon>
        <taxon>Pseudomonadati</taxon>
        <taxon>Pseudomonadota</taxon>
        <taxon>Alphaproteobacteria</taxon>
        <taxon>Hyphomicrobiales</taxon>
        <taxon>Brucellaceae</taxon>
        <taxon>Brucella/Ochrobactrum group</taxon>
        <taxon>Ochrobactrum</taxon>
    </lineage>
</organism>
<proteinExistence type="predicted"/>
<dbReference type="SMART" id="SM00895">
    <property type="entry name" value="FCD"/>
    <property type="match status" value="1"/>
</dbReference>
<dbReference type="SMART" id="SM00345">
    <property type="entry name" value="HTH_GNTR"/>
    <property type="match status" value="1"/>
</dbReference>
<dbReference type="RefSeq" id="WP_265985948.1">
    <property type="nucleotide sequence ID" value="NZ_JAPHAV010000009.1"/>
</dbReference>
<gene>
    <name evidence="5" type="ORF">OPR82_16100</name>
</gene>
<keyword evidence="1" id="KW-0805">Transcription regulation</keyword>
<dbReference type="Gene3D" id="1.20.120.530">
    <property type="entry name" value="GntR ligand-binding domain-like"/>
    <property type="match status" value="1"/>
</dbReference>
<dbReference type="Pfam" id="PF00392">
    <property type="entry name" value="GntR"/>
    <property type="match status" value="1"/>
</dbReference>
<dbReference type="InterPro" id="IPR008920">
    <property type="entry name" value="TF_FadR/GntR_C"/>
</dbReference>
<evidence type="ECO:0000259" key="4">
    <source>
        <dbReference type="PROSITE" id="PS50949"/>
    </source>
</evidence>
<keyword evidence="2" id="KW-0238">DNA-binding</keyword>
<dbReference type="Pfam" id="PF07729">
    <property type="entry name" value="FCD"/>
    <property type="match status" value="1"/>
</dbReference>
<dbReference type="EMBL" id="JAPHAV010000009">
    <property type="protein sequence ID" value="MCX2698267.1"/>
    <property type="molecule type" value="Genomic_DNA"/>
</dbReference>
<keyword evidence="6" id="KW-1185">Reference proteome</keyword>
<dbReference type="PANTHER" id="PTHR43537:SF20">
    <property type="entry name" value="HTH-TYPE TRANSCRIPTIONAL REPRESSOR GLAR"/>
    <property type="match status" value="1"/>
</dbReference>
<sequence>MHAPSKSITAGDSAYELIKSDIIFGRLKPGQRLKLDEIKSTYDVSVSTIREILYRLNAESLVIAEGQRGFTVAPVTQKNFRDIASMRIFIEGYALTKAFERGDVEWEAEVVAAHHRLSRLEEQIITGDRSNPQAWKNYDRAFHHALVSACGSQTLLQTHARIFDQYLRYQIAAVIFRGRIAADEHRQLLQCALDRDHLKAISILSTHIHSCVDHTIDNGLLPV</sequence>
<protein>
    <submittedName>
        <fullName evidence="5">FCD domain-containing protein</fullName>
    </submittedName>
</protein>
<keyword evidence="3" id="KW-0804">Transcription</keyword>
<dbReference type="Proteomes" id="UP001301216">
    <property type="component" value="Unassembled WGS sequence"/>
</dbReference>
<evidence type="ECO:0000256" key="1">
    <source>
        <dbReference type="ARBA" id="ARBA00023015"/>
    </source>
</evidence>
<evidence type="ECO:0000313" key="5">
    <source>
        <dbReference type="EMBL" id="MCX2698267.1"/>
    </source>
</evidence>
<evidence type="ECO:0000313" key="6">
    <source>
        <dbReference type="Proteomes" id="UP001301216"/>
    </source>
</evidence>
<dbReference type="InterPro" id="IPR036388">
    <property type="entry name" value="WH-like_DNA-bd_sf"/>
</dbReference>